<evidence type="ECO:0000313" key="2">
    <source>
        <dbReference type="EMBL" id="KSU88041.1"/>
    </source>
</evidence>
<organism evidence="2 3">
    <name type="scientific">Priestia veravalensis</name>
    <dbReference type="NCBI Taxonomy" id="1414648"/>
    <lineage>
        <taxon>Bacteria</taxon>
        <taxon>Bacillati</taxon>
        <taxon>Bacillota</taxon>
        <taxon>Bacilli</taxon>
        <taxon>Bacillales</taxon>
        <taxon>Bacillaceae</taxon>
        <taxon>Priestia</taxon>
    </lineage>
</organism>
<protein>
    <recommendedName>
        <fullName evidence="4">Cell-wall binding lipoprotein</fullName>
    </recommendedName>
</protein>
<dbReference type="SUPFAM" id="SSF140423">
    <property type="entry name" value="MW0975(SA0943)-like"/>
    <property type="match status" value="1"/>
</dbReference>
<dbReference type="InterPro" id="IPR036785">
    <property type="entry name" value="YkyA-like_sf"/>
</dbReference>
<accession>A0A0V8JM13</accession>
<dbReference type="Proteomes" id="UP000053681">
    <property type="component" value="Unassembled WGS sequence"/>
</dbReference>
<evidence type="ECO:0000313" key="3">
    <source>
        <dbReference type="Proteomes" id="UP000053681"/>
    </source>
</evidence>
<dbReference type="InterPro" id="IPR019454">
    <property type="entry name" value="Lipoprot_YkyA-like"/>
</dbReference>
<name>A0A0V8JM13_9BACI</name>
<sequence>MKTKKIVSAIGISMMLLAGCSAESGDELEVYKALEKVADQEKQFIKEQQPMTALEEKENVLYEEILSIGMKEKEKVDEKASEALQLLDEREEHLVKEQESMQRSKEEFEKAKEKIELVKDEDIEKQANKLASLMESRYKAYDLMYASYEESVELDRELYTMFQKTNVKLNDLENQISSINEMYQKVQENSEKFNQATDAYNEEKKNFYKKVKSDQE</sequence>
<dbReference type="RefSeq" id="WP_025909129.1">
    <property type="nucleotide sequence ID" value="NZ_KQ758646.1"/>
</dbReference>
<gene>
    <name evidence="2" type="ORF">AS180_10060</name>
</gene>
<dbReference type="Gene3D" id="1.20.120.570">
    <property type="entry name" value="YkyA-like"/>
    <property type="match status" value="1"/>
</dbReference>
<dbReference type="Pfam" id="PF10368">
    <property type="entry name" value="YkyA"/>
    <property type="match status" value="1"/>
</dbReference>
<feature type="coiled-coil region" evidence="1">
    <location>
        <begin position="87"/>
        <end position="121"/>
    </location>
</feature>
<dbReference type="EMBL" id="LNQP01000030">
    <property type="protein sequence ID" value="KSU88041.1"/>
    <property type="molecule type" value="Genomic_DNA"/>
</dbReference>
<keyword evidence="3" id="KW-1185">Reference proteome</keyword>
<evidence type="ECO:0000256" key="1">
    <source>
        <dbReference type="SAM" id="Coils"/>
    </source>
</evidence>
<dbReference type="AlphaFoldDB" id="A0A0V8JM13"/>
<reference evidence="2 3" key="1">
    <citation type="submission" date="2015-11" db="EMBL/GenBank/DDBJ databases">
        <title>Bacillus caseinolyticus sp nov.</title>
        <authorList>
            <person name="Dastager S.G."/>
            <person name="Mawlankar R."/>
        </authorList>
    </citation>
    <scope>NUCLEOTIDE SEQUENCE [LARGE SCALE GENOMIC DNA]</scope>
    <source>
        <strain evidence="2 3">SGD-V-76</strain>
    </source>
</reference>
<feature type="coiled-coil region" evidence="1">
    <location>
        <begin position="162"/>
        <end position="203"/>
    </location>
</feature>
<keyword evidence="1" id="KW-0175">Coiled coil</keyword>
<comment type="caution">
    <text evidence="2">The sequence shown here is derived from an EMBL/GenBank/DDBJ whole genome shotgun (WGS) entry which is preliminary data.</text>
</comment>
<proteinExistence type="predicted"/>
<evidence type="ECO:0008006" key="4">
    <source>
        <dbReference type="Google" id="ProtNLM"/>
    </source>
</evidence>
<dbReference type="PROSITE" id="PS51257">
    <property type="entry name" value="PROKAR_LIPOPROTEIN"/>
    <property type="match status" value="1"/>
</dbReference>